<evidence type="ECO:0000256" key="15">
    <source>
        <dbReference type="ARBA" id="ARBA00023128"/>
    </source>
</evidence>
<feature type="transmembrane region" description="Helical" evidence="19">
    <location>
        <begin position="57"/>
        <end position="81"/>
    </location>
</feature>
<sequence>MHNKMLLMLGLSLSVVAGLSSSGVVTFWSMLELNTMFFIGVLWSEKLESHNVSSMKYFLVQGLGSIFMLLGVFSGVSVLLIIGFPMKLGVFPFYFWSLDLVVSSSWLVFFLMMTVQKLLPVVFIGNIVGMGSMVYTLFLLGMVTSCLGSFYKSDLKSIMFYSSLFNLSLLLLLMSAPSLMFSCFLIYCLVLFPCWVELKHEGVSNIQQLKMSKGKSWMFMSLGGFPPSLGLIFKWLIFKNLFTLGFSVYILGSAILMSLFMFYLYINIILMMASNKLVSFWGFHSSAQSGGLYLQLGLVSVGATLMYSFTKSILKMGMGVNSKLFG</sequence>
<evidence type="ECO:0000256" key="10">
    <source>
        <dbReference type="ARBA" id="ARBA00022967"/>
    </source>
</evidence>
<reference evidence="22" key="1">
    <citation type="journal article" date="2012" name="Mar. Biotechnol.">
        <title>Genomic Resources for Sea Lice: Analysis of ESTs and Mitochondrial Genomes.</title>
        <authorList>
            <person name="Yasuike M."/>
            <person name="Leong J."/>
            <person name="Jantzen S.G."/>
            <person name="von Schalburg K.R."/>
            <person name="Nilsen F."/>
            <person name="Jones S.R."/>
            <person name="Koop B.F."/>
        </authorList>
    </citation>
    <scope>NUCLEOTIDE SEQUENCE</scope>
</reference>
<comment type="function">
    <text evidence="1">Core subunit of the mitochondrial membrane respiratory chain NADH dehydrogenase (Complex I) that is believed to belong to the minimal assembly required for catalysis. Complex I functions in the transfer of electrons from NADH to the respiratory chain. The immediate electron acceptor for the enzyme is believed to be ubiquinone.</text>
</comment>
<dbReference type="Pfam" id="PF00361">
    <property type="entry name" value="Proton_antipo_M"/>
    <property type="match status" value="1"/>
</dbReference>
<dbReference type="AlphaFoldDB" id="E1B2P6"/>
<comment type="subcellular location">
    <subcellularLocation>
        <location evidence="2">Mitochondrion inner membrane</location>
        <topology evidence="2">Multi-pass membrane protein</topology>
    </subcellularLocation>
</comment>
<evidence type="ECO:0000256" key="13">
    <source>
        <dbReference type="ARBA" id="ARBA00023027"/>
    </source>
</evidence>
<evidence type="ECO:0000256" key="12">
    <source>
        <dbReference type="ARBA" id="ARBA00022989"/>
    </source>
</evidence>
<evidence type="ECO:0000256" key="7">
    <source>
        <dbReference type="ARBA" id="ARBA00022660"/>
    </source>
</evidence>
<evidence type="ECO:0000256" key="9">
    <source>
        <dbReference type="ARBA" id="ARBA00022792"/>
    </source>
</evidence>
<dbReference type="GO" id="GO:0005743">
    <property type="term" value="C:mitochondrial inner membrane"/>
    <property type="evidence" value="ECO:0007669"/>
    <property type="project" value="UniProtKB-SubCell"/>
</dbReference>
<feature type="transmembrane region" description="Helical" evidence="19">
    <location>
        <begin position="291"/>
        <end position="309"/>
    </location>
</feature>
<protein>
    <recommendedName>
        <fullName evidence="5">NADH-ubiquinone oxidoreductase chain 2</fullName>
        <ecNumber evidence="4">7.1.1.2</ecNumber>
    </recommendedName>
    <alternativeName>
        <fullName evidence="17">NADH dehydrogenase subunit 2</fullName>
    </alternativeName>
</protein>
<dbReference type="PANTHER" id="PTHR46552:SF1">
    <property type="entry name" value="NADH-UBIQUINONE OXIDOREDUCTASE CHAIN 2"/>
    <property type="match status" value="1"/>
</dbReference>
<keyword evidence="6" id="KW-0813">Transport</keyword>
<keyword evidence="15 22" id="KW-0496">Mitochondrion</keyword>
<keyword evidence="16 19" id="KW-0472">Membrane</keyword>
<evidence type="ECO:0000256" key="4">
    <source>
        <dbReference type="ARBA" id="ARBA00012944"/>
    </source>
</evidence>
<evidence type="ECO:0000256" key="6">
    <source>
        <dbReference type="ARBA" id="ARBA00022448"/>
    </source>
</evidence>
<dbReference type="EMBL" id="HQ157565">
    <property type="protein sequence ID" value="ADM67893.1"/>
    <property type="molecule type" value="Genomic_DNA"/>
</dbReference>
<dbReference type="GO" id="GO:0006120">
    <property type="term" value="P:mitochondrial electron transport, NADH to ubiquinone"/>
    <property type="evidence" value="ECO:0007669"/>
    <property type="project" value="TreeGrafter"/>
</dbReference>
<keyword evidence="12 19" id="KW-1133">Transmembrane helix</keyword>
<dbReference type="GO" id="GO:0008137">
    <property type="term" value="F:NADH dehydrogenase (ubiquinone) activity"/>
    <property type="evidence" value="ECO:0007669"/>
    <property type="project" value="UniProtKB-EC"/>
</dbReference>
<evidence type="ECO:0000256" key="11">
    <source>
        <dbReference type="ARBA" id="ARBA00022982"/>
    </source>
</evidence>
<geneLocation type="mitochondrion" evidence="22"/>
<evidence type="ECO:0000256" key="14">
    <source>
        <dbReference type="ARBA" id="ARBA00023075"/>
    </source>
</evidence>
<dbReference type="InterPro" id="IPR050175">
    <property type="entry name" value="Complex_I_Subunit_2"/>
</dbReference>
<evidence type="ECO:0000256" key="16">
    <source>
        <dbReference type="ARBA" id="ARBA00023136"/>
    </source>
</evidence>
<keyword evidence="20" id="KW-0732">Signal</keyword>
<accession>E1B2P6</accession>
<evidence type="ECO:0000256" key="2">
    <source>
        <dbReference type="ARBA" id="ARBA00004448"/>
    </source>
</evidence>
<feature type="transmembrane region" description="Helical" evidence="19">
    <location>
        <begin position="121"/>
        <end position="143"/>
    </location>
</feature>
<evidence type="ECO:0000256" key="18">
    <source>
        <dbReference type="ARBA" id="ARBA00049551"/>
    </source>
</evidence>
<evidence type="ECO:0000313" key="22">
    <source>
        <dbReference type="EMBL" id="ADM67893.1"/>
    </source>
</evidence>
<keyword evidence="14" id="KW-0830">Ubiquinone</keyword>
<keyword evidence="10" id="KW-1278">Translocase</keyword>
<dbReference type="InterPro" id="IPR001750">
    <property type="entry name" value="ND/Mrp_TM"/>
</dbReference>
<gene>
    <name evidence="22" type="primary">nad2</name>
</gene>
<feature type="transmembrane region" description="Helical" evidence="19">
    <location>
        <begin position="217"/>
        <end position="237"/>
    </location>
</feature>
<organism evidence="22">
    <name type="scientific">Caligus rogercresseyi</name>
    <name type="common">Sea louse</name>
    <dbReference type="NCBI Taxonomy" id="217165"/>
    <lineage>
        <taxon>Eukaryota</taxon>
        <taxon>Metazoa</taxon>
        <taxon>Ecdysozoa</taxon>
        <taxon>Arthropoda</taxon>
        <taxon>Crustacea</taxon>
        <taxon>Multicrustacea</taxon>
        <taxon>Hexanauplia</taxon>
        <taxon>Copepoda</taxon>
        <taxon>Siphonostomatoida</taxon>
        <taxon>Caligidae</taxon>
        <taxon>Caligus</taxon>
    </lineage>
</organism>
<feature type="domain" description="NADH:quinone oxidoreductase/Mrp antiporter transmembrane" evidence="21">
    <location>
        <begin position="76"/>
        <end position="251"/>
    </location>
</feature>
<feature type="transmembrane region" description="Helical" evidence="19">
    <location>
        <begin position="93"/>
        <end position="115"/>
    </location>
</feature>
<feature type="signal peptide" evidence="20">
    <location>
        <begin position="1"/>
        <end position="18"/>
    </location>
</feature>
<feature type="transmembrane region" description="Helical" evidence="19">
    <location>
        <begin position="249"/>
        <end position="270"/>
    </location>
</feature>
<evidence type="ECO:0000256" key="5">
    <source>
        <dbReference type="ARBA" id="ARBA00021008"/>
    </source>
</evidence>
<keyword evidence="9" id="KW-0999">Mitochondrion inner membrane</keyword>
<keyword evidence="8 19" id="KW-0812">Transmembrane</keyword>
<keyword evidence="13" id="KW-0520">NAD</keyword>
<feature type="chain" id="PRO_5003143668" description="NADH-ubiquinone oxidoreductase chain 2" evidence="20">
    <location>
        <begin position="19"/>
        <end position="326"/>
    </location>
</feature>
<keyword evidence="7" id="KW-0679">Respiratory chain</keyword>
<name>E1B2P6_CALRO</name>
<keyword evidence="11" id="KW-0249">Electron transport</keyword>
<feature type="transmembrane region" description="Helical" evidence="19">
    <location>
        <begin position="179"/>
        <end position="196"/>
    </location>
</feature>
<evidence type="ECO:0000256" key="20">
    <source>
        <dbReference type="SAM" id="SignalP"/>
    </source>
</evidence>
<dbReference type="EC" id="7.1.1.2" evidence="4"/>
<evidence type="ECO:0000256" key="3">
    <source>
        <dbReference type="ARBA" id="ARBA00007012"/>
    </source>
</evidence>
<comment type="catalytic activity">
    <reaction evidence="18">
        <text>a ubiquinone + NADH + 5 H(+)(in) = a ubiquinol + NAD(+) + 4 H(+)(out)</text>
        <dbReference type="Rhea" id="RHEA:29091"/>
        <dbReference type="Rhea" id="RHEA-COMP:9565"/>
        <dbReference type="Rhea" id="RHEA-COMP:9566"/>
        <dbReference type="ChEBI" id="CHEBI:15378"/>
        <dbReference type="ChEBI" id="CHEBI:16389"/>
        <dbReference type="ChEBI" id="CHEBI:17976"/>
        <dbReference type="ChEBI" id="CHEBI:57540"/>
        <dbReference type="ChEBI" id="CHEBI:57945"/>
        <dbReference type="EC" id="7.1.1.2"/>
    </reaction>
</comment>
<evidence type="ECO:0000259" key="21">
    <source>
        <dbReference type="Pfam" id="PF00361"/>
    </source>
</evidence>
<comment type="similarity">
    <text evidence="3">Belongs to the complex I subunit 2 family.</text>
</comment>
<evidence type="ECO:0000256" key="8">
    <source>
        <dbReference type="ARBA" id="ARBA00022692"/>
    </source>
</evidence>
<evidence type="ECO:0000256" key="19">
    <source>
        <dbReference type="SAM" id="Phobius"/>
    </source>
</evidence>
<evidence type="ECO:0000256" key="17">
    <source>
        <dbReference type="ARBA" id="ARBA00031028"/>
    </source>
</evidence>
<proteinExistence type="inferred from homology"/>
<dbReference type="PANTHER" id="PTHR46552">
    <property type="entry name" value="NADH-UBIQUINONE OXIDOREDUCTASE CHAIN 2"/>
    <property type="match status" value="1"/>
</dbReference>
<evidence type="ECO:0000256" key="1">
    <source>
        <dbReference type="ARBA" id="ARBA00003257"/>
    </source>
</evidence>